<gene>
    <name evidence="2" type="ORF">Q31b_00090</name>
</gene>
<name>A0A5C6ECE9_9BACT</name>
<sequence length="126" mass="13854">MNEGAASEIAELERELNRLQRSIRLAIEAQLRKFAGRSFGSLAENQQVATSIHALLDRHGLRVRCSECGHPAILRVSPRGGLAKGAFVFDHTIEGRRTFHGGRATMPELRLVSKPARKNSSRKAVG</sequence>
<keyword evidence="1" id="KW-0175">Coiled coil</keyword>
<reference evidence="2 3" key="1">
    <citation type="submission" date="2019-02" db="EMBL/GenBank/DDBJ databases">
        <title>Deep-cultivation of Planctomycetes and their phenomic and genomic characterization uncovers novel biology.</title>
        <authorList>
            <person name="Wiegand S."/>
            <person name="Jogler M."/>
            <person name="Boedeker C."/>
            <person name="Pinto D."/>
            <person name="Vollmers J."/>
            <person name="Rivas-Marin E."/>
            <person name="Kohn T."/>
            <person name="Peeters S.H."/>
            <person name="Heuer A."/>
            <person name="Rast P."/>
            <person name="Oberbeckmann S."/>
            <person name="Bunk B."/>
            <person name="Jeske O."/>
            <person name="Meyerdierks A."/>
            <person name="Storesund J.E."/>
            <person name="Kallscheuer N."/>
            <person name="Luecker S."/>
            <person name="Lage O.M."/>
            <person name="Pohl T."/>
            <person name="Merkel B.J."/>
            <person name="Hornburger P."/>
            <person name="Mueller R.-W."/>
            <person name="Bruemmer F."/>
            <person name="Labrenz M."/>
            <person name="Spormann A.M."/>
            <person name="Op Den Camp H."/>
            <person name="Overmann J."/>
            <person name="Amann R."/>
            <person name="Jetten M.S.M."/>
            <person name="Mascher T."/>
            <person name="Medema M.H."/>
            <person name="Devos D.P."/>
            <person name="Kaster A.-K."/>
            <person name="Ovreas L."/>
            <person name="Rohde M."/>
            <person name="Galperin M.Y."/>
            <person name="Jogler C."/>
        </authorList>
    </citation>
    <scope>NUCLEOTIDE SEQUENCE [LARGE SCALE GENOMIC DNA]</scope>
    <source>
        <strain evidence="2 3">Q31b</strain>
    </source>
</reference>
<proteinExistence type="predicted"/>
<dbReference type="RefSeq" id="WP_146597670.1">
    <property type="nucleotide sequence ID" value="NZ_SJPY01000001.1"/>
</dbReference>
<comment type="caution">
    <text evidence="2">The sequence shown here is derived from an EMBL/GenBank/DDBJ whole genome shotgun (WGS) entry which is preliminary data.</text>
</comment>
<accession>A0A5C6ECE9</accession>
<dbReference type="Proteomes" id="UP000315471">
    <property type="component" value="Unassembled WGS sequence"/>
</dbReference>
<organism evidence="2 3">
    <name type="scientific">Novipirellula aureliae</name>
    <dbReference type="NCBI Taxonomy" id="2527966"/>
    <lineage>
        <taxon>Bacteria</taxon>
        <taxon>Pseudomonadati</taxon>
        <taxon>Planctomycetota</taxon>
        <taxon>Planctomycetia</taxon>
        <taxon>Pirellulales</taxon>
        <taxon>Pirellulaceae</taxon>
        <taxon>Novipirellula</taxon>
    </lineage>
</organism>
<dbReference type="AlphaFoldDB" id="A0A5C6ECE9"/>
<dbReference type="OrthoDB" id="248023at2"/>
<feature type="coiled-coil region" evidence="1">
    <location>
        <begin position="2"/>
        <end position="29"/>
    </location>
</feature>
<keyword evidence="3" id="KW-1185">Reference proteome</keyword>
<dbReference type="EMBL" id="SJPY01000001">
    <property type="protein sequence ID" value="TWU44839.1"/>
    <property type="molecule type" value="Genomic_DNA"/>
</dbReference>
<protein>
    <submittedName>
        <fullName evidence="2">Uncharacterized protein</fullName>
    </submittedName>
</protein>
<evidence type="ECO:0000313" key="2">
    <source>
        <dbReference type="EMBL" id="TWU44839.1"/>
    </source>
</evidence>
<evidence type="ECO:0000313" key="3">
    <source>
        <dbReference type="Proteomes" id="UP000315471"/>
    </source>
</evidence>
<evidence type="ECO:0000256" key="1">
    <source>
        <dbReference type="SAM" id="Coils"/>
    </source>
</evidence>